<accession>A0A919SZ31</accession>
<evidence type="ECO:0000313" key="2">
    <source>
        <dbReference type="Proteomes" id="UP000681340"/>
    </source>
</evidence>
<dbReference type="Proteomes" id="UP000681340">
    <property type="component" value="Unassembled WGS sequence"/>
</dbReference>
<dbReference type="EMBL" id="BOQL01000085">
    <property type="protein sequence ID" value="GIM79823.1"/>
    <property type="molecule type" value="Genomic_DNA"/>
</dbReference>
<keyword evidence="2" id="KW-1185">Reference proteome</keyword>
<protein>
    <recommendedName>
        <fullName evidence="3">Regulator component</fullName>
    </recommendedName>
</protein>
<gene>
    <name evidence="1" type="ORF">Aau02nite_87660</name>
</gene>
<name>A0A919SZ31_9ACTN</name>
<organism evidence="1 2">
    <name type="scientific">Actinoplanes auranticolor</name>
    <dbReference type="NCBI Taxonomy" id="47988"/>
    <lineage>
        <taxon>Bacteria</taxon>
        <taxon>Bacillati</taxon>
        <taxon>Actinomycetota</taxon>
        <taxon>Actinomycetes</taxon>
        <taxon>Micromonosporales</taxon>
        <taxon>Micromonosporaceae</taxon>
        <taxon>Actinoplanes</taxon>
    </lineage>
</organism>
<reference evidence="1" key="1">
    <citation type="submission" date="2021-03" db="EMBL/GenBank/DDBJ databases">
        <title>Whole genome shotgun sequence of Actinoplanes auranticolor NBRC 12245.</title>
        <authorList>
            <person name="Komaki H."/>
            <person name="Tamura T."/>
        </authorList>
    </citation>
    <scope>NUCLEOTIDE SEQUENCE</scope>
    <source>
        <strain evidence="1">NBRC 12245</strain>
    </source>
</reference>
<proteinExistence type="predicted"/>
<sequence length="172" mass="18596">MSRLRRRCERRLENISIPNPFDLDIFCAVMAAHRGRTLSLRPMPGLSAGAPCGLWISVQSADYVFYDPETSRLHAEHIVLHELSHMLSGHTTGINAGRDGGSSVAGGIGRLVPDLDPRTIDTILGRTSYTTAQEREAEMLASLIRARSALGAAAGPRPRDTLGRVADVLNPS</sequence>
<comment type="caution">
    <text evidence="1">The sequence shown here is derived from an EMBL/GenBank/DDBJ whole genome shotgun (WGS) entry which is preliminary data.</text>
</comment>
<evidence type="ECO:0008006" key="3">
    <source>
        <dbReference type="Google" id="ProtNLM"/>
    </source>
</evidence>
<dbReference type="RefSeq" id="WP_212994545.1">
    <property type="nucleotide sequence ID" value="NZ_BAABEA010000003.1"/>
</dbReference>
<dbReference type="AlphaFoldDB" id="A0A919SZ31"/>
<evidence type="ECO:0000313" key="1">
    <source>
        <dbReference type="EMBL" id="GIM79823.1"/>
    </source>
</evidence>